<accession>A0AAD9PMG6</accession>
<proteinExistence type="predicted"/>
<dbReference type="InterPro" id="IPR035100">
    <property type="entry name" value="TF_IIS-typ"/>
</dbReference>
<protein>
    <submittedName>
        <fullName evidence="10">Bifunctional TFIIS-LEDGF domain superfamily/Zinc finger</fullName>
    </submittedName>
</protein>
<dbReference type="PROSITE" id="PS51321">
    <property type="entry name" value="TFIIS_CENTRAL"/>
    <property type="match status" value="1"/>
</dbReference>
<evidence type="ECO:0000259" key="8">
    <source>
        <dbReference type="PROSITE" id="PS51319"/>
    </source>
</evidence>
<dbReference type="SUPFAM" id="SSF47676">
    <property type="entry name" value="Conserved domain common to transcription factors TFIIS, elongin A, CRSP70"/>
    <property type="match status" value="1"/>
</dbReference>
<keyword evidence="11" id="KW-1185">Reference proteome</keyword>
<dbReference type="RefSeq" id="XP_067804436.1">
    <property type="nucleotide sequence ID" value="XM_067945645.1"/>
</dbReference>
<dbReference type="SUPFAM" id="SSF57783">
    <property type="entry name" value="Zinc beta-ribbon"/>
    <property type="match status" value="1"/>
</dbReference>
<dbReference type="KEGG" id="bdw:94334894"/>
<dbReference type="SMART" id="SM00440">
    <property type="entry name" value="ZnF_C2C2"/>
    <property type="match status" value="1"/>
</dbReference>
<keyword evidence="2 5" id="KW-0863">Zinc-finger</keyword>
<organism evidence="10 11">
    <name type="scientific">Babesia duncani</name>
    <dbReference type="NCBI Taxonomy" id="323732"/>
    <lineage>
        <taxon>Eukaryota</taxon>
        <taxon>Sar</taxon>
        <taxon>Alveolata</taxon>
        <taxon>Apicomplexa</taxon>
        <taxon>Aconoidasida</taxon>
        <taxon>Piroplasmida</taxon>
        <taxon>Babesiidae</taxon>
        <taxon>Babesia</taxon>
    </lineage>
</organism>
<dbReference type="Gene3D" id="1.10.472.30">
    <property type="entry name" value="Transcription elongation factor S-II, central domain"/>
    <property type="match status" value="1"/>
</dbReference>
<comment type="caution">
    <text evidence="10">The sequence shown here is derived from an EMBL/GenBank/DDBJ whole genome shotgun (WGS) entry which is preliminary data.</text>
</comment>
<evidence type="ECO:0000256" key="5">
    <source>
        <dbReference type="PROSITE-ProRule" id="PRU00472"/>
    </source>
</evidence>
<feature type="domain" description="TFIIS-type" evidence="7">
    <location>
        <begin position="254"/>
        <end position="294"/>
    </location>
</feature>
<name>A0AAD9PMG6_9APIC</name>
<dbReference type="PANTHER" id="PTHR11477">
    <property type="entry name" value="TRANSCRIPTION FACTOR S-II ZINC FINGER DOMAIN-CONTAINING PROTEIN"/>
    <property type="match status" value="1"/>
</dbReference>
<dbReference type="PANTHER" id="PTHR11477:SF0">
    <property type="entry name" value="IP08861P-RELATED"/>
    <property type="match status" value="1"/>
</dbReference>
<dbReference type="GO" id="GO:0005634">
    <property type="term" value="C:nucleus"/>
    <property type="evidence" value="ECO:0007669"/>
    <property type="project" value="UniProtKB-SubCell"/>
</dbReference>
<dbReference type="GO" id="GO:0003676">
    <property type="term" value="F:nucleic acid binding"/>
    <property type="evidence" value="ECO:0007669"/>
    <property type="project" value="InterPro"/>
</dbReference>
<dbReference type="Pfam" id="PF08711">
    <property type="entry name" value="Med26"/>
    <property type="match status" value="1"/>
</dbReference>
<dbReference type="GO" id="GO:0006351">
    <property type="term" value="P:DNA-templated transcription"/>
    <property type="evidence" value="ECO:0007669"/>
    <property type="project" value="InterPro"/>
</dbReference>
<dbReference type="Gene3D" id="2.20.25.10">
    <property type="match status" value="1"/>
</dbReference>
<dbReference type="SUPFAM" id="SSF46942">
    <property type="entry name" value="Elongation factor TFIIS domain 2"/>
    <property type="match status" value="1"/>
</dbReference>
<evidence type="ECO:0000256" key="6">
    <source>
        <dbReference type="PROSITE-ProRule" id="PRU00649"/>
    </source>
</evidence>
<dbReference type="Proteomes" id="UP001214638">
    <property type="component" value="Unassembled WGS sequence"/>
</dbReference>
<dbReference type="InterPro" id="IPR001222">
    <property type="entry name" value="Znf_TFIIS"/>
</dbReference>
<feature type="domain" description="TFIIS central" evidence="9">
    <location>
        <begin position="124"/>
        <end position="243"/>
    </location>
</feature>
<dbReference type="AlphaFoldDB" id="A0AAD9PMG6"/>
<dbReference type="GO" id="GO:0008270">
    <property type="term" value="F:zinc ion binding"/>
    <property type="evidence" value="ECO:0007669"/>
    <property type="project" value="UniProtKB-KW"/>
</dbReference>
<dbReference type="PROSITE" id="PS00466">
    <property type="entry name" value="ZF_TFIIS_1"/>
    <property type="match status" value="1"/>
</dbReference>
<evidence type="ECO:0000256" key="2">
    <source>
        <dbReference type="ARBA" id="ARBA00022771"/>
    </source>
</evidence>
<keyword evidence="1" id="KW-0479">Metal-binding</keyword>
<evidence type="ECO:0000313" key="11">
    <source>
        <dbReference type="Proteomes" id="UP001214638"/>
    </source>
</evidence>
<evidence type="ECO:0000259" key="9">
    <source>
        <dbReference type="PROSITE" id="PS51321"/>
    </source>
</evidence>
<dbReference type="Pfam" id="PF07500">
    <property type="entry name" value="TFIIS_M"/>
    <property type="match status" value="1"/>
</dbReference>
<evidence type="ECO:0000259" key="7">
    <source>
        <dbReference type="PROSITE" id="PS51133"/>
    </source>
</evidence>
<dbReference type="EMBL" id="JALLKP010000001">
    <property type="protein sequence ID" value="KAK2197594.1"/>
    <property type="molecule type" value="Genomic_DNA"/>
</dbReference>
<dbReference type="Gene3D" id="1.20.930.10">
    <property type="entry name" value="Conserved domain common to transcription factors TFIIS, elongin A, CRSP70"/>
    <property type="match status" value="1"/>
</dbReference>
<dbReference type="CDD" id="cd13749">
    <property type="entry name" value="Zn-ribbon_TFIIS"/>
    <property type="match status" value="1"/>
</dbReference>
<evidence type="ECO:0000256" key="1">
    <source>
        <dbReference type="ARBA" id="ARBA00022723"/>
    </source>
</evidence>
<comment type="subcellular location">
    <subcellularLocation>
        <location evidence="6">Nucleus</location>
    </subcellularLocation>
</comment>
<dbReference type="SMART" id="SM00510">
    <property type="entry name" value="TFS2M"/>
    <property type="match status" value="1"/>
</dbReference>
<dbReference type="PIRSF" id="PIRSF006704">
    <property type="entry name" value="TF_IIS"/>
    <property type="match status" value="1"/>
</dbReference>
<dbReference type="InterPro" id="IPR036575">
    <property type="entry name" value="TFIIS_cen_dom_sf"/>
</dbReference>
<evidence type="ECO:0000313" key="10">
    <source>
        <dbReference type="EMBL" id="KAK2197594.1"/>
    </source>
</evidence>
<dbReference type="PROSITE" id="PS51319">
    <property type="entry name" value="TFIIS_N"/>
    <property type="match status" value="1"/>
</dbReference>
<feature type="domain" description="TFIIS N-terminal" evidence="8">
    <location>
        <begin position="6"/>
        <end position="90"/>
    </location>
</feature>
<evidence type="ECO:0000256" key="4">
    <source>
        <dbReference type="ARBA" id="ARBA00023242"/>
    </source>
</evidence>
<reference evidence="10" key="1">
    <citation type="journal article" date="2023" name="Nat. Microbiol.">
        <title>Babesia duncani multi-omics identifies virulence factors and drug targets.</title>
        <authorList>
            <person name="Singh P."/>
            <person name="Lonardi S."/>
            <person name="Liang Q."/>
            <person name="Vydyam P."/>
            <person name="Khabirova E."/>
            <person name="Fang T."/>
            <person name="Gihaz S."/>
            <person name="Thekkiniath J."/>
            <person name="Munshi M."/>
            <person name="Abel S."/>
            <person name="Ciampossin L."/>
            <person name="Batugedara G."/>
            <person name="Gupta M."/>
            <person name="Lu X.M."/>
            <person name="Lenz T."/>
            <person name="Chakravarty S."/>
            <person name="Cornillot E."/>
            <person name="Hu Y."/>
            <person name="Ma W."/>
            <person name="Gonzalez L.M."/>
            <person name="Sanchez S."/>
            <person name="Estrada K."/>
            <person name="Sanchez-Flores A."/>
            <person name="Montero E."/>
            <person name="Harb O.S."/>
            <person name="Le Roch K.G."/>
            <person name="Mamoun C.B."/>
        </authorList>
    </citation>
    <scope>NUCLEOTIDE SEQUENCE</scope>
    <source>
        <strain evidence="10">WA1</strain>
    </source>
</reference>
<gene>
    <name evidence="10" type="ORF">BdWA1_000596</name>
</gene>
<dbReference type="PROSITE" id="PS51133">
    <property type="entry name" value="ZF_TFIIS_2"/>
    <property type="match status" value="1"/>
</dbReference>
<dbReference type="InterPro" id="IPR035441">
    <property type="entry name" value="TFIIS/LEDGF_dom_sf"/>
</dbReference>
<dbReference type="Pfam" id="PF01096">
    <property type="entry name" value="Zn_ribbon_TFIIS"/>
    <property type="match status" value="1"/>
</dbReference>
<evidence type="ECO:0000256" key="3">
    <source>
        <dbReference type="ARBA" id="ARBA00022833"/>
    </source>
</evidence>
<keyword evidence="3" id="KW-0862">Zinc</keyword>
<dbReference type="GeneID" id="94334894"/>
<dbReference type="InterPro" id="IPR017923">
    <property type="entry name" value="TFIIS_N"/>
</dbReference>
<sequence length="295" mass="34146">MLEIISGVKSRIEDFILQIQQGILDQKKANLVLHDLEELDKHKVDREILATTRIGIVITKLCKIAATQFPDIASRGKDIIKKWKDSVKKEYEISAKRRKVESESNESGGDACIAYKGKYHDDEIRDKALNYLFKSFMTGKDFDVDVEVVSEIVFEIELELYKLHILKKQSQKDYNQQLKSIAFNLKDLKNTGFNSKIYKRQYTGADLACMQSTDMASDEKKSEREVILQESLQACQSDWAVKNIFLSKDNKAKGQFRCFKCKSQETVYQQLQTRSSDEPMTTFVTCLKCNNRWKF</sequence>
<keyword evidence="4 6" id="KW-0539">Nucleus</keyword>
<dbReference type="InterPro" id="IPR003618">
    <property type="entry name" value="TFIIS_cen_dom"/>
</dbReference>